<name>A0ABP0GUY9_CLALP</name>
<feature type="region of interest" description="Disordered" evidence="1">
    <location>
        <begin position="760"/>
        <end position="793"/>
    </location>
</feature>
<dbReference type="PANTHER" id="PTHR44329">
    <property type="entry name" value="SERINE/THREONINE-PROTEIN KINASE TNNI3K-RELATED"/>
    <property type="match status" value="1"/>
</dbReference>
<dbReference type="InterPro" id="IPR001245">
    <property type="entry name" value="Ser-Thr/Tyr_kinase_cat_dom"/>
</dbReference>
<evidence type="ECO:0000313" key="4">
    <source>
        <dbReference type="Proteomes" id="UP001642483"/>
    </source>
</evidence>
<sequence length="793" mass="90440">MSLMGLESFEASEFFTRKLECFGRKDITVTQFCEHEVLGRVIVKVSPRKLFGSRGNLLKDENKSFKRMLRHVLKLQMMNHKNIIKFYGVTKWPGFAGIITECTECGSLMNLLRSKDLVPDIPWWLRQRILTEVFEALQYLHNQPTPIVHGRVTTRNILLAKDLTVKLIEISGSHEAIGDRYASIRCFLLKLLSTPEDEKLVDIYSASQVAYEMITRCVLTPMEFGFLTCLGEPITMLNNRGLEDELCSNTSDSYIFNLLKNVALKCGSVNKYDRPDADTVLEMLDKGQNDFYGEKKSNEACDIAEKINLYNVQLVTEREPLDVVFKLKLHGNEEEWTLTHMKNSADACGEMGISPVTPFSVRPPRKSEQNNPRLYPFLKTDNSDLVFPGEKTSPQSKTKEFHVGITDFVEDTVDSSLLSYDGQQLYKQFAEKTSDMEKPLNTFKGKHPDHTGDSNLVNTSIQRCWSLPVEIRFVYETCAIVGYRGGTINVCDCKINIPQGASPETFEFKFMLLYGREHVENSDVQVLTPTLSCLPTQNFLKPVTVELPTCYDLNKPVGVTPQESINGKLWDDLRKTKHVCRDSILFQTMSLSWHRVVNKVPDLIGSFKKTLVYLCYRHPSNCSDPYVTLELRDNVMNHLFSLGETEGFRGVVEVRSKDDLVLKFSNPNTTIQPDEKIVMSKDIFEQGFLLQQNFRILNKDEQLKYDHSLFKFEIKTVTDDKLILARNFQFPNTIGEDRLTEITLSHCTIPNVSAPACGTRGDLVSRNPNKSERTEVENMLDRIDSSQDQGVDD</sequence>
<dbReference type="Gene3D" id="2.60.220.30">
    <property type="match status" value="1"/>
</dbReference>
<dbReference type="InterPro" id="IPR000719">
    <property type="entry name" value="Prot_kinase_dom"/>
</dbReference>
<evidence type="ECO:0000259" key="2">
    <source>
        <dbReference type="PROSITE" id="PS50011"/>
    </source>
</evidence>
<proteinExistence type="predicted"/>
<dbReference type="Proteomes" id="UP001642483">
    <property type="component" value="Unassembled WGS sequence"/>
</dbReference>
<dbReference type="PROSITE" id="PS50011">
    <property type="entry name" value="PROTEIN_KINASE_DOM"/>
    <property type="match status" value="1"/>
</dbReference>
<gene>
    <name evidence="3" type="ORF">CVLEPA_LOCUS28690</name>
</gene>
<feature type="domain" description="Protein kinase" evidence="2">
    <location>
        <begin position="1"/>
        <end position="292"/>
    </location>
</feature>
<dbReference type="CDD" id="cd00180">
    <property type="entry name" value="PKc"/>
    <property type="match status" value="1"/>
</dbReference>
<dbReference type="Pfam" id="PF07714">
    <property type="entry name" value="PK_Tyr_Ser-Thr"/>
    <property type="match status" value="1"/>
</dbReference>
<dbReference type="PANTHER" id="PTHR44329:SF291">
    <property type="entry name" value="PROTEIN KINASE DOMAIN-CONTAINING PROTEIN"/>
    <property type="match status" value="1"/>
</dbReference>
<feature type="compositionally biased region" description="Basic and acidic residues" evidence="1">
    <location>
        <begin position="769"/>
        <end position="785"/>
    </location>
</feature>
<protein>
    <recommendedName>
        <fullName evidence="2">Protein kinase domain-containing protein</fullName>
    </recommendedName>
</protein>
<dbReference type="InterPro" id="IPR011009">
    <property type="entry name" value="Kinase-like_dom_sf"/>
</dbReference>
<accession>A0ABP0GUY9</accession>
<keyword evidence="4" id="KW-1185">Reference proteome</keyword>
<comment type="caution">
    <text evidence="3">The sequence shown here is derived from an EMBL/GenBank/DDBJ whole genome shotgun (WGS) entry which is preliminary data.</text>
</comment>
<organism evidence="3 4">
    <name type="scientific">Clavelina lepadiformis</name>
    <name type="common">Light-bulb sea squirt</name>
    <name type="synonym">Ascidia lepadiformis</name>
    <dbReference type="NCBI Taxonomy" id="159417"/>
    <lineage>
        <taxon>Eukaryota</taxon>
        <taxon>Metazoa</taxon>
        <taxon>Chordata</taxon>
        <taxon>Tunicata</taxon>
        <taxon>Ascidiacea</taxon>
        <taxon>Aplousobranchia</taxon>
        <taxon>Clavelinidae</taxon>
        <taxon>Clavelina</taxon>
    </lineage>
</organism>
<reference evidence="3 4" key="1">
    <citation type="submission" date="2024-02" db="EMBL/GenBank/DDBJ databases">
        <authorList>
            <person name="Daric V."/>
            <person name="Darras S."/>
        </authorList>
    </citation>
    <scope>NUCLEOTIDE SEQUENCE [LARGE SCALE GENOMIC DNA]</scope>
</reference>
<dbReference type="EMBL" id="CAWYQH010000152">
    <property type="protein sequence ID" value="CAK8695412.1"/>
    <property type="molecule type" value="Genomic_DNA"/>
</dbReference>
<dbReference type="SUPFAM" id="SSF56112">
    <property type="entry name" value="Protein kinase-like (PK-like)"/>
    <property type="match status" value="1"/>
</dbReference>
<evidence type="ECO:0000256" key="1">
    <source>
        <dbReference type="SAM" id="MobiDB-lite"/>
    </source>
</evidence>
<dbReference type="InterPro" id="IPR051681">
    <property type="entry name" value="Ser/Thr_Kinases-Pseudokinases"/>
</dbReference>
<evidence type="ECO:0000313" key="3">
    <source>
        <dbReference type="EMBL" id="CAK8695412.1"/>
    </source>
</evidence>
<dbReference type="Gene3D" id="1.10.510.10">
    <property type="entry name" value="Transferase(Phosphotransferase) domain 1"/>
    <property type="match status" value="1"/>
</dbReference>